<dbReference type="GO" id="GO:0047480">
    <property type="term" value="F:UDP-N-acetylmuramoyl-tripeptide-D-alanyl-D-alanine ligase activity"/>
    <property type="evidence" value="ECO:0007669"/>
    <property type="project" value="UniProtKB-UniRule"/>
</dbReference>
<evidence type="ECO:0000256" key="2">
    <source>
        <dbReference type="ARBA" id="ARBA00022598"/>
    </source>
</evidence>
<comment type="subcellular location">
    <subcellularLocation>
        <location evidence="10 11">Cytoplasm</location>
    </subcellularLocation>
</comment>
<proteinExistence type="inferred from homology"/>
<evidence type="ECO:0000256" key="6">
    <source>
        <dbReference type="ARBA" id="ARBA00022960"/>
    </source>
</evidence>
<keyword evidence="5 10" id="KW-0067">ATP-binding</keyword>
<dbReference type="GO" id="GO:0009252">
    <property type="term" value="P:peptidoglycan biosynthetic process"/>
    <property type="evidence" value="ECO:0007669"/>
    <property type="project" value="UniProtKB-UniRule"/>
</dbReference>
<dbReference type="HAMAP" id="MF_02019">
    <property type="entry name" value="MurF"/>
    <property type="match status" value="1"/>
</dbReference>
<dbReference type="InterPro" id="IPR036565">
    <property type="entry name" value="Mur-like_cat_sf"/>
</dbReference>
<organism evidence="15 16">
    <name type="scientific">Glaciihabitans tibetensis</name>
    <dbReference type="NCBI Taxonomy" id="1266600"/>
    <lineage>
        <taxon>Bacteria</taxon>
        <taxon>Bacillati</taxon>
        <taxon>Actinomycetota</taxon>
        <taxon>Actinomycetes</taxon>
        <taxon>Micrococcales</taxon>
        <taxon>Microbacteriaceae</taxon>
        <taxon>Glaciihabitans</taxon>
    </lineage>
</organism>
<dbReference type="EMBL" id="PVTL01000004">
    <property type="protein sequence ID" value="PRY68530.1"/>
    <property type="molecule type" value="Genomic_DNA"/>
</dbReference>
<dbReference type="RefSeq" id="WP_106212062.1">
    <property type="nucleotide sequence ID" value="NZ_PVTL01000004.1"/>
</dbReference>
<dbReference type="InterPro" id="IPR051046">
    <property type="entry name" value="MurCDEF_CellWall_CoF430Synth"/>
</dbReference>
<dbReference type="SUPFAM" id="SSF53623">
    <property type="entry name" value="MurD-like peptide ligases, catalytic domain"/>
    <property type="match status" value="1"/>
</dbReference>
<evidence type="ECO:0000256" key="7">
    <source>
        <dbReference type="ARBA" id="ARBA00022984"/>
    </source>
</evidence>
<dbReference type="UniPathway" id="UPA00219"/>
<dbReference type="Gene3D" id="3.40.1190.10">
    <property type="entry name" value="Mur-like, catalytic domain"/>
    <property type="match status" value="1"/>
</dbReference>
<evidence type="ECO:0000256" key="11">
    <source>
        <dbReference type="RuleBase" id="RU004136"/>
    </source>
</evidence>
<dbReference type="Proteomes" id="UP000237983">
    <property type="component" value="Unassembled WGS sequence"/>
</dbReference>
<accession>A0A2T0VEG1</accession>
<dbReference type="OrthoDB" id="9800958at2"/>
<dbReference type="GO" id="GO:0071555">
    <property type="term" value="P:cell wall organization"/>
    <property type="evidence" value="ECO:0007669"/>
    <property type="project" value="UniProtKB-KW"/>
</dbReference>
<keyword evidence="1 10" id="KW-0963">Cytoplasm</keyword>
<evidence type="ECO:0000256" key="5">
    <source>
        <dbReference type="ARBA" id="ARBA00022840"/>
    </source>
</evidence>
<dbReference type="GO" id="GO:0005524">
    <property type="term" value="F:ATP binding"/>
    <property type="evidence" value="ECO:0007669"/>
    <property type="project" value="UniProtKB-UniRule"/>
</dbReference>
<keyword evidence="9 10" id="KW-0961">Cell wall biogenesis/degradation</keyword>
<keyword evidence="7 10" id="KW-0573">Peptidoglycan synthesis</keyword>
<evidence type="ECO:0000313" key="16">
    <source>
        <dbReference type="Proteomes" id="UP000237983"/>
    </source>
</evidence>
<dbReference type="PANTHER" id="PTHR43024:SF1">
    <property type="entry name" value="UDP-N-ACETYLMURAMOYL-TRIPEPTIDE--D-ALANYL-D-ALANINE LIGASE"/>
    <property type="match status" value="1"/>
</dbReference>
<name>A0A2T0VEG1_9MICO</name>
<keyword evidence="6 10" id="KW-0133">Cell shape</keyword>
<dbReference type="NCBIfam" id="TIGR01143">
    <property type="entry name" value="murF"/>
    <property type="match status" value="1"/>
</dbReference>
<comment type="caution">
    <text evidence="15">The sequence shown here is derived from an EMBL/GenBank/DDBJ whole genome shotgun (WGS) entry which is preliminary data.</text>
</comment>
<comment type="similarity">
    <text evidence="10">Belongs to the MurCDEF family. MurF subfamily.</text>
</comment>
<comment type="pathway">
    <text evidence="10 11">Cell wall biogenesis; peptidoglycan biosynthesis.</text>
</comment>
<evidence type="ECO:0000259" key="13">
    <source>
        <dbReference type="Pfam" id="PF02875"/>
    </source>
</evidence>
<dbReference type="Gene3D" id="3.40.1390.10">
    <property type="entry name" value="MurE/MurF, N-terminal domain"/>
    <property type="match status" value="1"/>
</dbReference>
<dbReference type="PANTHER" id="PTHR43024">
    <property type="entry name" value="UDP-N-ACETYLMURAMOYL-TRIPEPTIDE--D-ALANYL-D-ALANINE LIGASE"/>
    <property type="match status" value="1"/>
</dbReference>
<dbReference type="AlphaFoldDB" id="A0A2T0VEG1"/>
<dbReference type="InterPro" id="IPR036615">
    <property type="entry name" value="Mur_ligase_C_dom_sf"/>
</dbReference>
<sequence>MIPLSIGEIASILGGRLVPAGSAPEVAPSVDVLATVSAEIIDGSVQTDSRLVTDGSLFLALPGEVTDGHLFADAAVAGGAALVVCERELSLPVPQIVVANGVAALAALATEVVARVRAVGNLTVIAITGSNGKTTTKNLLREILSAQAPTVAPQGSFNNHVGAPISMLGITAQTRYLLVEMGASGSGEIARLVAIARPDVAVVLKVGLAHVGEFGGIDAVQAAKSEMVTSLPPSAVAILNADDFRVASMGDVTAARVVTFGLSESAAVRAENIEASATGTTFLAITPSGSAPVSLRILGEHHVLNALAALSVAEELGLDLAATIASLEAVPRAERWRMEVLTPESGVVVINDAYNASPDSTAAALKTLAQIIRPGERSVAVLGEMAELGEYANEEHDRVGRLAVRLNVQKLVVVGHNARHIHNAAGLEGSWDGESVLVKTAEEAYELLQNDLRRGDVVLVKSSKSAGLRFLGDRLGGVTP</sequence>
<reference evidence="15 16" key="1">
    <citation type="submission" date="2018-03" db="EMBL/GenBank/DDBJ databases">
        <title>Genomic Encyclopedia of Type Strains, Phase III (KMG-III): the genomes of soil and plant-associated and newly described type strains.</title>
        <authorList>
            <person name="Whitman W."/>
        </authorList>
    </citation>
    <scope>NUCLEOTIDE SEQUENCE [LARGE SCALE GENOMIC DNA]</scope>
    <source>
        <strain evidence="15 16">CGMCC 1.12484</strain>
    </source>
</reference>
<evidence type="ECO:0000259" key="12">
    <source>
        <dbReference type="Pfam" id="PF01225"/>
    </source>
</evidence>
<keyword evidence="3 10" id="KW-0132">Cell division</keyword>
<keyword evidence="2 10" id="KW-0436">Ligase</keyword>
<dbReference type="SUPFAM" id="SSF63418">
    <property type="entry name" value="MurE/MurF N-terminal domain"/>
    <property type="match status" value="1"/>
</dbReference>
<comment type="function">
    <text evidence="10 11">Involved in cell wall formation. Catalyzes the final step in the synthesis of UDP-N-acetylmuramoyl-pentapeptide, the precursor of murein.</text>
</comment>
<evidence type="ECO:0000256" key="3">
    <source>
        <dbReference type="ARBA" id="ARBA00022618"/>
    </source>
</evidence>
<dbReference type="InterPro" id="IPR013221">
    <property type="entry name" value="Mur_ligase_cen"/>
</dbReference>
<dbReference type="InterPro" id="IPR005863">
    <property type="entry name" value="UDP-N-AcMur_synth"/>
</dbReference>
<dbReference type="EC" id="6.3.2.10" evidence="10 11"/>
<feature type="domain" description="Mur ligase central" evidence="14">
    <location>
        <begin position="127"/>
        <end position="313"/>
    </location>
</feature>
<feature type="binding site" evidence="10">
    <location>
        <begin position="129"/>
        <end position="135"/>
    </location>
    <ligand>
        <name>ATP</name>
        <dbReference type="ChEBI" id="CHEBI:30616"/>
    </ligand>
</feature>
<evidence type="ECO:0000256" key="8">
    <source>
        <dbReference type="ARBA" id="ARBA00023306"/>
    </source>
</evidence>
<dbReference type="SUPFAM" id="SSF53244">
    <property type="entry name" value="MurD-like peptide ligases, peptide-binding domain"/>
    <property type="match status" value="1"/>
</dbReference>
<dbReference type="GO" id="GO:0008360">
    <property type="term" value="P:regulation of cell shape"/>
    <property type="evidence" value="ECO:0007669"/>
    <property type="project" value="UniProtKB-KW"/>
</dbReference>
<dbReference type="InterPro" id="IPR004101">
    <property type="entry name" value="Mur_ligase_C"/>
</dbReference>
<gene>
    <name evidence="10" type="primary">murF</name>
    <name evidence="15" type="ORF">B0I08_104232</name>
</gene>
<evidence type="ECO:0000256" key="4">
    <source>
        <dbReference type="ARBA" id="ARBA00022741"/>
    </source>
</evidence>
<evidence type="ECO:0000313" key="15">
    <source>
        <dbReference type="EMBL" id="PRY68530.1"/>
    </source>
</evidence>
<evidence type="ECO:0000256" key="10">
    <source>
        <dbReference type="HAMAP-Rule" id="MF_02019"/>
    </source>
</evidence>
<dbReference type="Pfam" id="PF02875">
    <property type="entry name" value="Mur_ligase_C"/>
    <property type="match status" value="1"/>
</dbReference>
<evidence type="ECO:0000256" key="9">
    <source>
        <dbReference type="ARBA" id="ARBA00023316"/>
    </source>
</evidence>
<dbReference type="InterPro" id="IPR000713">
    <property type="entry name" value="Mur_ligase_N"/>
</dbReference>
<dbReference type="GO" id="GO:0051301">
    <property type="term" value="P:cell division"/>
    <property type="evidence" value="ECO:0007669"/>
    <property type="project" value="UniProtKB-KW"/>
</dbReference>
<comment type="catalytic activity">
    <reaction evidence="10 11">
        <text>D-alanyl-D-alanine + UDP-N-acetyl-alpha-D-muramoyl-L-alanyl-gamma-D-glutamyl-meso-2,6-diaminopimelate + ATP = UDP-N-acetyl-alpha-D-muramoyl-L-alanyl-gamma-D-glutamyl-meso-2,6-diaminopimeloyl-D-alanyl-D-alanine + ADP + phosphate + H(+)</text>
        <dbReference type="Rhea" id="RHEA:28374"/>
        <dbReference type="ChEBI" id="CHEBI:15378"/>
        <dbReference type="ChEBI" id="CHEBI:30616"/>
        <dbReference type="ChEBI" id="CHEBI:43474"/>
        <dbReference type="ChEBI" id="CHEBI:57822"/>
        <dbReference type="ChEBI" id="CHEBI:61386"/>
        <dbReference type="ChEBI" id="CHEBI:83905"/>
        <dbReference type="ChEBI" id="CHEBI:456216"/>
        <dbReference type="EC" id="6.3.2.10"/>
    </reaction>
</comment>
<feature type="domain" description="Mur ligase C-terminal" evidence="13">
    <location>
        <begin position="337"/>
        <end position="463"/>
    </location>
</feature>
<dbReference type="GO" id="GO:0008766">
    <property type="term" value="F:UDP-N-acetylmuramoylalanyl-D-glutamyl-2,6-diaminopimelate-D-alanyl-D-alanine ligase activity"/>
    <property type="evidence" value="ECO:0007669"/>
    <property type="project" value="RHEA"/>
</dbReference>
<keyword evidence="4 10" id="KW-0547">Nucleotide-binding</keyword>
<dbReference type="GO" id="GO:0005737">
    <property type="term" value="C:cytoplasm"/>
    <property type="evidence" value="ECO:0007669"/>
    <property type="project" value="UniProtKB-SubCell"/>
</dbReference>
<evidence type="ECO:0000259" key="14">
    <source>
        <dbReference type="Pfam" id="PF08245"/>
    </source>
</evidence>
<evidence type="ECO:0000256" key="1">
    <source>
        <dbReference type="ARBA" id="ARBA00022490"/>
    </source>
</evidence>
<dbReference type="InterPro" id="IPR035911">
    <property type="entry name" value="MurE/MurF_N"/>
</dbReference>
<dbReference type="Gene3D" id="3.90.190.20">
    <property type="entry name" value="Mur ligase, C-terminal domain"/>
    <property type="match status" value="1"/>
</dbReference>
<feature type="domain" description="Mur ligase N-terminal catalytic" evidence="12">
    <location>
        <begin position="45"/>
        <end position="100"/>
    </location>
</feature>
<keyword evidence="16" id="KW-1185">Reference proteome</keyword>
<dbReference type="Pfam" id="PF01225">
    <property type="entry name" value="Mur_ligase"/>
    <property type="match status" value="1"/>
</dbReference>
<keyword evidence="8 10" id="KW-0131">Cell cycle</keyword>
<dbReference type="Pfam" id="PF08245">
    <property type="entry name" value="Mur_ligase_M"/>
    <property type="match status" value="1"/>
</dbReference>
<protein>
    <recommendedName>
        <fullName evidence="10 11">UDP-N-acetylmuramoyl-tripeptide--D-alanyl-D-alanine ligase</fullName>
        <ecNumber evidence="10 11">6.3.2.10</ecNumber>
    </recommendedName>
    <alternativeName>
        <fullName evidence="10">D-alanyl-D-alanine-adding enzyme</fullName>
    </alternativeName>
</protein>